<dbReference type="SUPFAM" id="SSF53335">
    <property type="entry name" value="S-adenosyl-L-methionine-dependent methyltransferases"/>
    <property type="match status" value="1"/>
</dbReference>
<dbReference type="EMBL" id="PPCX01000004">
    <property type="protein sequence ID" value="PQL14351.1"/>
    <property type="molecule type" value="Genomic_DNA"/>
</dbReference>
<dbReference type="Gene3D" id="3.90.220.20">
    <property type="entry name" value="DNA methylase specificity domains"/>
    <property type="match status" value="1"/>
</dbReference>
<keyword evidence="3" id="KW-0175">Coiled coil</keyword>
<dbReference type="InterPro" id="IPR003356">
    <property type="entry name" value="DNA_methylase_A-5"/>
</dbReference>
<evidence type="ECO:0000259" key="4">
    <source>
        <dbReference type="Pfam" id="PF02384"/>
    </source>
</evidence>
<keyword evidence="2" id="KW-0238">DNA-binding</keyword>
<dbReference type="SUPFAM" id="SSF116734">
    <property type="entry name" value="DNA methylase specificity domain"/>
    <property type="match status" value="1"/>
</dbReference>
<evidence type="ECO:0000256" key="2">
    <source>
        <dbReference type="ARBA" id="ARBA00023125"/>
    </source>
</evidence>
<proteinExistence type="predicted"/>
<evidence type="ECO:0000256" key="1">
    <source>
        <dbReference type="ARBA" id="ARBA00022747"/>
    </source>
</evidence>
<evidence type="ECO:0000313" key="6">
    <source>
        <dbReference type="Proteomes" id="UP000238774"/>
    </source>
</evidence>
<accession>A0ABX5BZ69</accession>
<dbReference type="Gene3D" id="3.40.50.150">
    <property type="entry name" value="Vaccinia Virus protein VP39"/>
    <property type="match status" value="1"/>
</dbReference>
<dbReference type="InterPro" id="IPR052021">
    <property type="entry name" value="Type-I_RS_S_subunit"/>
</dbReference>
<dbReference type="PANTHER" id="PTHR30408">
    <property type="entry name" value="TYPE-1 RESTRICTION ENZYME ECOKI SPECIFICITY PROTEIN"/>
    <property type="match status" value="1"/>
</dbReference>
<protein>
    <recommendedName>
        <fullName evidence="4">DNA methylase adenine-specific domain-containing protein</fullName>
    </recommendedName>
</protein>
<reference evidence="5 6" key="1">
    <citation type="submission" date="2018-01" db="EMBL/GenBank/DDBJ databases">
        <title>Draft genome sequences of clinical isolates and type strains of oral Veillonella including Veillonella infantum sp., nov.</title>
        <authorList>
            <person name="Mashima I."/>
            <person name="Liao Y.-C."/>
            <person name="Sabharwal A."/>
            <person name="Haase E.M."/>
            <person name="Nakazawa F."/>
            <person name="Scannapieco F.A."/>
        </authorList>
    </citation>
    <scope>NUCLEOTIDE SEQUENCE [LARGE SCALE GENOMIC DNA]</scope>
    <source>
        <strain evidence="5 6">JCM 15642</strain>
    </source>
</reference>
<evidence type="ECO:0000313" key="5">
    <source>
        <dbReference type="EMBL" id="PQL14351.1"/>
    </source>
</evidence>
<name>A0ABX5BZ69_9FIRM</name>
<keyword evidence="1" id="KW-0680">Restriction system</keyword>
<evidence type="ECO:0000256" key="3">
    <source>
        <dbReference type="SAM" id="Coils"/>
    </source>
</evidence>
<dbReference type="Proteomes" id="UP000238774">
    <property type="component" value="Unassembled WGS sequence"/>
</dbReference>
<feature type="domain" description="DNA methylase adenine-specific" evidence="4">
    <location>
        <begin position="213"/>
        <end position="385"/>
    </location>
</feature>
<dbReference type="InterPro" id="IPR044946">
    <property type="entry name" value="Restrct_endonuc_typeI_TRD_sf"/>
</dbReference>
<gene>
    <name evidence="5" type="ORF">VRHSUH09_02250</name>
</gene>
<organism evidence="5 6">
    <name type="scientific">Veillonella rogosae JCM 15642</name>
    <dbReference type="NCBI Taxonomy" id="1298595"/>
    <lineage>
        <taxon>Bacteria</taxon>
        <taxon>Bacillati</taxon>
        <taxon>Bacillota</taxon>
        <taxon>Negativicutes</taxon>
        <taxon>Veillonellales</taxon>
        <taxon>Veillonellaceae</taxon>
        <taxon>Veillonella</taxon>
    </lineage>
</organism>
<feature type="coiled-coil region" evidence="3">
    <location>
        <begin position="555"/>
        <end position="582"/>
    </location>
</feature>
<sequence length="586" mass="67688">MEDLLKKTLMNLKKMYFNSQDKVREFKRDWDDVRFTNGRKRHDINVTAALIYLYKHYDMDFGSLDNFLGSGKINNPGFQNTMKAYIHEEYIRKFISHNAHYVDDFLLGIALFYDEQKLYREDGAREDNESLNNLLEELVDCNSLKECSFLQGNANPGRILVDMASRMPSLNYTAYAIHPDLMVVLQLRLLLLQIIQQDMKSGGVIQPKDIVENQLFDRILTMPLWRPSSKAMEYFPERTSLSKLDVPESKIADGEWHEILFNLSLLDRNGKMVTLITNSTLANNLSVKTRQALVEKGYIESIIELPDRLLENTGIELYAVVLSYGNKGVKFLDASQAYTEQRRRKDIEVATVLEDLANPEICRFESIESIAREGYNLLPKRYTLKTNVIDGIPLGEICNISRGLVISSKELDDFVTDVDTGVRYLYTKDADGDAVDYSQSPFIDVEKLKRKFTLLDNDTWLLGRTSPFRSNMLYVEGNDKLIANGNQFSITILPKYKNQYLLPYLALYFNSKAGREQIERFAVGQLIKSLSLKDLKTLQIPKVSIERQREVVNRIQMIETQIKTIKEELKTLNGQKELIVEEEFNW</sequence>
<dbReference type="PANTHER" id="PTHR30408:SF12">
    <property type="entry name" value="TYPE I RESTRICTION ENZYME MJAVIII SPECIFICITY SUBUNIT"/>
    <property type="match status" value="1"/>
</dbReference>
<comment type="caution">
    <text evidence="5">The sequence shown here is derived from an EMBL/GenBank/DDBJ whole genome shotgun (WGS) entry which is preliminary data.</text>
</comment>
<dbReference type="InterPro" id="IPR029063">
    <property type="entry name" value="SAM-dependent_MTases_sf"/>
</dbReference>
<dbReference type="Pfam" id="PF02384">
    <property type="entry name" value="N6_Mtase"/>
    <property type="match status" value="1"/>
</dbReference>
<keyword evidence="6" id="KW-1185">Reference proteome</keyword>